<dbReference type="GO" id="GO:0016740">
    <property type="term" value="F:transferase activity"/>
    <property type="evidence" value="ECO:0007669"/>
    <property type="project" value="UniProtKB-KW"/>
</dbReference>
<dbReference type="EMBL" id="CP036432">
    <property type="protein sequence ID" value="QDV84639.1"/>
    <property type="molecule type" value="Genomic_DNA"/>
</dbReference>
<keyword evidence="2" id="KW-1185">Reference proteome</keyword>
<evidence type="ECO:0000313" key="1">
    <source>
        <dbReference type="EMBL" id="QDV84639.1"/>
    </source>
</evidence>
<protein>
    <submittedName>
        <fullName evidence="1">Lipopolysaccharide biosynthesis O-acetyl transferase WbbJ</fullName>
    </submittedName>
</protein>
<keyword evidence="1" id="KW-0808">Transferase</keyword>
<gene>
    <name evidence="1" type="ORF">TBK1r_35900</name>
</gene>
<accession>A0ABX5XXS4</accession>
<proteinExistence type="predicted"/>
<dbReference type="SUPFAM" id="SSF51161">
    <property type="entry name" value="Trimeric LpxA-like enzymes"/>
    <property type="match status" value="1"/>
</dbReference>
<reference evidence="1 2" key="1">
    <citation type="submission" date="2019-02" db="EMBL/GenBank/DDBJ databases">
        <title>Deep-cultivation of Planctomycetes and their phenomic and genomic characterization uncovers novel biology.</title>
        <authorList>
            <person name="Wiegand S."/>
            <person name="Jogler M."/>
            <person name="Boedeker C."/>
            <person name="Pinto D."/>
            <person name="Vollmers J."/>
            <person name="Rivas-Marin E."/>
            <person name="Kohn T."/>
            <person name="Peeters S.H."/>
            <person name="Heuer A."/>
            <person name="Rast P."/>
            <person name="Oberbeckmann S."/>
            <person name="Bunk B."/>
            <person name="Jeske O."/>
            <person name="Meyerdierks A."/>
            <person name="Storesund J.E."/>
            <person name="Kallscheuer N."/>
            <person name="Luecker S."/>
            <person name="Lage O.M."/>
            <person name="Pohl T."/>
            <person name="Merkel B.J."/>
            <person name="Hornburger P."/>
            <person name="Mueller R.-W."/>
            <person name="Bruemmer F."/>
            <person name="Labrenz M."/>
            <person name="Spormann A.M."/>
            <person name="Op den Camp H."/>
            <person name="Overmann J."/>
            <person name="Amann R."/>
            <person name="Jetten M.S.M."/>
            <person name="Mascher T."/>
            <person name="Medema M.H."/>
            <person name="Devos D.P."/>
            <person name="Kaster A.-K."/>
            <person name="Ovreas L."/>
            <person name="Rohde M."/>
            <person name="Galperin M.Y."/>
            <person name="Jogler C."/>
        </authorList>
    </citation>
    <scope>NUCLEOTIDE SEQUENCE [LARGE SCALE GENOMIC DNA]</scope>
    <source>
        <strain evidence="1 2">TBK1r</strain>
    </source>
</reference>
<sequence length="222" mass="24975">MRFGLKCLIVLMPWFLRRRMLQWVFGYKIHPQARIQASWIFPRYLEMSAHTRIGLFNVAIHLDRIVMDENATIGRGNWITGFPTGTGSRHFSHQVGRVSELVMERHSAVTKHHHLDCTNRIRIGRFATVAGYQSQFLTHSIDLVDCRQSSAPIDIGDYTFVGTNVVVLGGATLPAHSVLGASSLLNKGYVTEFMLYGGVPAKPIQAISKEAKYFLRTEGFIA</sequence>
<dbReference type="Proteomes" id="UP000318081">
    <property type="component" value="Chromosome"/>
</dbReference>
<evidence type="ECO:0000313" key="2">
    <source>
        <dbReference type="Proteomes" id="UP000318081"/>
    </source>
</evidence>
<dbReference type="Gene3D" id="2.160.10.10">
    <property type="entry name" value="Hexapeptide repeat proteins"/>
    <property type="match status" value="1"/>
</dbReference>
<name>A0ABX5XXS4_9BACT</name>
<dbReference type="InterPro" id="IPR011004">
    <property type="entry name" value="Trimer_LpxA-like_sf"/>
</dbReference>
<organism evidence="1 2">
    <name type="scientific">Stieleria magnilauensis</name>
    <dbReference type="NCBI Taxonomy" id="2527963"/>
    <lineage>
        <taxon>Bacteria</taxon>
        <taxon>Pseudomonadati</taxon>
        <taxon>Planctomycetota</taxon>
        <taxon>Planctomycetia</taxon>
        <taxon>Pirellulales</taxon>
        <taxon>Pirellulaceae</taxon>
        <taxon>Stieleria</taxon>
    </lineage>
</organism>